<evidence type="ECO:0000313" key="2">
    <source>
        <dbReference type="Proteomes" id="UP001055811"/>
    </source>
</evidence>
<dbReference type="EMBL" id="CM042009">
    <property type="protein sequence ID" value="KAI3789409.1"/>
    <property type="molecule type" value="Genomic_DNA"/>
</dbReference>
<name>A0ACB9H150_CICIN</name>
<reference evidence="1 2" key="2">
    <citation type="journal article" date="2022" name="Mol. Ecol. Resour.">
        <title>The genomes of chicory, endive, great burdock and yacon provide insights into Asteraceae paleo-polyploidization history and plant inulin production.</title>
        <authorList>
            <person name="Fan W."/>
            <person name="Wang S."/>
            <person name="Wang H."/>
            <person name="Wang A."/>
            <person name="Jiang F."/>
            <person name="Liu H."/>
            <person name="Zhao H."/>
            <person name="Xu D."/>
            <person name="Zhang Y."/>
        </authorList>
    </citation>
    <scope>NUCLEOTIDE SEQUENCE [LARGE SCALE GENOMIC DNA]</scope>
    <source>
        <strain evidence="2">cv. Punajuju</strain>
        <tissue evidence="1">Leaves</tissue>
    </source>
</reference>
<keyword evidence="2" id="KW-1185">Reference proteome</keyword>
<protein>
    <submittedName>
        <fullName evidence="1">Uncharacterized protein</fullName>
    </submittedName>
</protein>
<evidence type="ECO:0000313" key="1">
    <source>
        <dbReference type="EMBL" id="KAI3789409.1"/>
    </source>
</evidence>
<organism evidence="1 2">
    <name type="scientific">Cichorium intybus</name>
    <name type="common">Chicory</name>
    <dbReference type="NCBI Taxonomy" id="13427"/>
    <lineage>
        <taxon>Eukaryota</taxon>
        <taxon>Viridiplantae</taxon>
        <taxon>Streptophyta</taxon>
        <taxon>Embryophyta</taxon>
        <taxon>Tracheophyta</taxon>
        <taxon>Spermatophyta</taxon>
        <taxon>Magnoliopsida</taxon>
        <taxon>eudicotyledons</taxon>
        <taxon>Gunneridae</taxon>
        <taxon>Pentapetalae</taxon>
        <taxon>asterids</taxon>
        <taxon>campanulids</taxon>
        <taxon>Asterales</taxon>
        <taxon>Asteraceae</taxon>
        <taxon>Cichorioideae</taxon>
        <taxon>Cichorieae</taxon>
        <taxon>Cichoriinae</taxon>
        <taxon>Cichorium</taxon>
    </lineage>
</organism>
<sequence length="66" mass="7447">MRSCREEEARKRDRFQDRTVDYEEWHRDSELPLASGLGSSAAYCVSLAGAFLPSSDSVNLDFSSED</sequence>
<proteinExistence type="predicted"/>
<accession>A0ACB9H150</accession>
<comment type="caution">
    <text evidence="1">The sequence shown here is derived from an EMBL/GenBank/DDBJ whole genome shotgun (WGS) entry which is preliminary data.</text>
</comment>
<reference evidence="2" key="1">
    <citation type="journal article" date="2022" name="Mol. Ecol. Resour.">
        <title>The genomes of chicory, endive, great burdock and yacon provide insights into Asteraceae palaeo-polyploidization history and plant inulin production.</title>
        <authorList>
            <person name="Fan W."/>
            <person name="Wang S."/>
            <person name="Wang H."/>
            <person name="Wang A."/>
            <person name="Jiang F."/>
            <person name="Liu H."/>
            <person name="Zhao H."/>
            <person name="Xu D."/>
            <person name="Zhang Y."/>
        </authorList>
    </citation>
    <scope>NUCLEOTIDE SEQUENCE [LARGE SCALE GENOMIC DNA]</scope>
    <source>
        <strain evidence="2">cv. Punajuju</strain>
    </source>
</reference>
<dbReference type="Proteomes" id="UP001055811">
    <property type="component" value="Linkage Group LG01"/>
</dbReference>
<gene>
    <name evidence="1" type="ORF">L2E82_02204</name>
</gene>